<keyword evidence="2" id="KW-1185">Reference proteome</keyword>
<organism evidence="1 2">
    <name type="scientific">Helicobacter colisuis</name>
    <dbReference type="NCBI Taxonomy" id="2949739"/>
    <lineage>
        <taxon>Bacteria</taxon>
        <taxon>Pseudomonadati</taxon>
        <taxon>Campylobacterota</taxon>
        <taxon>Epsilonproteobacteria</taxon>
        <taxon>Campylobacterales</taxon>
        <taxon>Helicobacteraceae</taxon>
        <taxon>Helicobacter</taxon>
    </lineage>
</organism>
<sequence length="328" mass="39116">MERKELIWQLGKHGHSKDSLEAMPLNDLIKLFKKESKQAILNYMQLAKEDKQTENVIEDNEALIEAQLAEIHLAISGEIIDFKGLYGSVEKIFAQYGLHETIELVLTQIRDGRYKQVTRIVELAYRAYQEKLLDTLEKLFEDYPQQERMEQMKFYGSRREDIQFLRETIQVLENQKEKESLSKIAQIKYGIIKDYFPDSLYENYEVYYEDEEEKNKIIERIMKLTNAYKRPDLKKKKRQVLQHIERVLLEDKEREKEEKSLIKKFTKQIGEAIVSEDEYEFSSAVKEALDKLDERDVRRIVLSFDISSNPILIQQFNVLIKESRRSWE</sequence>
<dbReference type="Proteomes" id="UP001057522">
    <property type="component" value="Unassembled WGS sequence"/>
</dbReference>
<evidence type="ECO:0000313" key="1">
    <source>
        <dbReference type="EMBL" id="MCL9818748.1"/>
    </source>
</evidence>
<proteinExistence type="predicted"/>
<name>A0ABT0TS69_9HELI</name>
<evidence type="ECO:0000313" key="2">
    <source>
        <dbReference type="Proteomes" id="UP001057522"/>
    </source>
</evidence>
<protein>
    <submittedName>
        <fullName evidence="1">Uncharacterized protein</fullName>
    </submittedName>
</protein>
<accession>A0ABT0TS69</accession>
<gene>
    <name evidence="1" type="ORF">NCR95_00925</name>
</gene>
<dbReference type="RefSeq" id="WP_242099355.1">
    <property type="nucleotide sequence ID" value="NZ_JAMOKX010000001.1"/>
</dbReference>
<comment type="caution">
    <text evidence="1">The sequence shown here is derived from an EMBL/GenBank/DDBJ whole genome shotgun (WGS) entry which is preliminary data.</text>
</comment>
<dbReference type="EMBL" id="JAMOKX010000001">
    <property type="protein sequence ID" value="MCL9818748.1"/>
    <property type="molecule type" value="Genomic_DNA"/>
</dbReference>
<reference evidence="1" key="1">
    <citation type="submission" date="2022-06" db="EMBL/GenBank/DDBJ databases">
        <title>Helicobacter colisuis sp. nov.</title>
        <authorList>
            <person name="Papic B."/>
            <person name="Gruntar I."/>
        </authorList>
    </citation>
    <scope>NUCLEOTIDE SEQUENCE</scope>
    <source>
        <strain evidence="1">11154-15</strain>
    </source>
</reference>